<dbReference type="Proteomes" id="UP000091857">
    <property type="component" value="Chromosome 16"/>
</dbReference>
<evidence type="ECO:0000313" key="1">
    <source>
        <dbReference type="EMBL" id="KAG8635324.1"/>
    </source>
</evidence>
<sequence length="99" mass="11795">MQMSTNYQTHRKTRRKQHQQLNKFRNPDLKRKNACEETNACIARWIKDPDHQFHIEKKKIEASPWIGIRVPQRRKASPKRLPDIVVVVRYARKGFSATS</sequence>
<keyword evidence="2" id="KW-1185">Reference proteome</keyword>
<protein>
    <submittedName>
        <fullName evidence="1">Uncharacterized protein</fullName>
    </submittedName>
</protein>
<dbReference type="EMBL" id="CM004402">
    <property type="protein sequence ID" value="KAG8635324.1"/>
    <property type="molecule type" value="Genomic_DNA"/>
</dbReference>
<proteinExistence type="predicted"/>
<gene>
    <name evidence="1" type="ORF">MANES_16G019250v8</name>
</gene>
<name>A0ACB7G661_MANES</name>
<reference evidence="2" key="1">
    <citation type="journal article" date="2016" name="Nat. Biotechnol.">
        <title>Sequencing wild and cultivated cassava and related species reveals extensive interspecific hybridization and genetic diversity.</title>
        <authorList>
            <person name="Bredeson J.V."/>
            <person name="Lyons J.B."/>
            <person name="Prochnik S.E."/>
            <person name="Wu G.A."/>
            <person name="Ha C.M."/>
            <person name="Edsinger-Gonzales E."/>
            <person name="Grimwood J."/>
            <person name="Schmutz J."/>
            <person name="Rabbi I.Y."/>
            <person name="Egesi C."/>
            <person name="Nauluvula P."/>
            <person name="Lebot V."/>
            <person name="Ndunguru J."/>
            <person name="Mkamilo G."/>
            <person name="Bart R.S."/>
            <person name="Setter T.L."/>
            <person name="Gleadow R.M."/>
            <person name="Kulakow P."/>
            <person name="Ferguson M.E."/>
            <person name="Rounsley S."/>
            <person name="Rokhsar D.S."/>
        </authorList>
    </citation>
    <scope>NUCLEOTIDE SEQUENCE [LARGE SCALE GENOMIC DNA]</scope>
    <source>
        <strain evidence="2">cv. AM560-2</strain>
    </source>
</reference>
<accession>A0ACB7G661</accession>
<evidence type="ECO:0000313" key="2">
    <source>
        <dbReference type="Proteomes" id="UP000091857"/>
    </source>
</evidence>
<comment type="caution">
    <text evidence="1">The sequence shown here is derived from an EMBL/GenBank/DDBJ whole genome shotgun (WGS) entry which is preliminary data.</text>
</comment>
<organism evidence="1 2">
    <name type="scientific">Manihot esculenta</name>
    <name type="common">Cassava</name>
    <name type="synonym">Jatropha manihot</name>
    <dbReference type="NCBI Taxonomy" id="3983"/>
    <lineage>
        <taxon>Eukaryota</taxon>
        <taxon>Viridiplantae</taxon>
        <taxon>Streptophyta</taxon>
        <taxon>Embryophyta</taxon>
        <taxon>Tracheophyta</taxon>
        <taxon>Spermatophyta</taxon>
        <taxon>Magnoliopsida</taxon>
        <taxon>eudicotyledons</taxon>
        <taxon>Gunneridae</taxon>
        <taxon>Pentapetalae</taxon>
        <taxon>rosids</taxon>
        <taxon>fabids</taxon>
        <taxon>Malpighiales</taxon>
        <taxon>Euphorbiaceae</taxon>
        <taxon>Crotonoideae</taxon>
        <taxon>Manihoteae</taxon>
        <taxon>Manihot</taxon>
    </lineage>
</organism>